<feature type="domain" description="Thiazole synthase ThiG" evidence="8">
    <location>
        <begin position="7"/>
        <end position="247"/>
    </location>
</feature>
<sequence>MKDDLIIAGRSFSSRFIMGSGKFDPELIKACVEAGGAQIITLALRRANSKGGEFLKYIPKNVALLANTSGAKTAQQALQIALLARELGCGEMIKVELIGESKYLLPDNHESIKACELLAKNGFAPLVYMLPDLVAARAMVDAGAAAIMPLAAPIGSNLGLANKNLIEILIREINLPIIVDAGIGRPSQACAAMEMGCAAVMLNTAIATSSNVALMAGAFGKAIKAGREAYLARFGRVLESSGEASSPLSGFLE</sequence>
<evidence type="ECO:0000256" key="7">
    <source>
        <dbReference type="ARBA" id="ARBA00049897"/>
    </source>
</evidence>
<protein>
    <recommendedName>
        <fullName evidence="3">thiazole synthase</fullName>
        <ecNumber evidence="3">2.8.1.10</ecNumber>
    </recommendedName>
</protein>
<evidence type="ECO:0000256" key="3">
    <source>
        <dbReference type="ARBA" id="ARBA00011960"/>
    </source>
</evidence>
<evidence type="ECO:0000256" key="2">
    <source>
        <dbReference type="ARBA" id="ARBA00004948"/>
    </source>
</evidence>
<evidence type="ECO:0000256" key="4">
    <source>
        <dbReference type="ARBA" id="ARBA00022679"/>
    </source>
</evidence>
<dbReference type="InterPro" id="IPR008867">
    <property type="entry name" value="ThiG"/>
</dbReference>
<dbReference type="GO" id="GO:1990107">
    <property type="term" value="F:thiazole synthase activity"/>
    <property type="evidence" value="ECO:0007669"/>
    <property type="project" value="UniProtKB-EC"/>
</dbReference>
<comment type="pathway">
    <text evidence="2">Cofactor biosynthesis; thiamine diphosphate biosynthesis.</text>
</comment>
<evidence type="ECO:0000259" key="8">
    <source>
        <dbReference type="Pfam" id="PF05690"/>
    </source>
</evidence>
<dbReference type="PANTHER" id="PTHR34266">
    <property type="entry name" value="THIAZOLE SYNTHASE"/>
    <property type="match status" value="1"/>
</dbReference>
<organism evidence="9 10">
    <name type="scientific">Campylobacter magnus</name>
    <dbReference type="NCBI Taxonomy" id="3026462"/>
    <lineage>
        <taxon>Bacteria</taxon>
        <taxon>Pseudomonadati</taxon>
        <taxon>Campylobacterota</taxon>
        <taxon>Epsilonproteobacteria</taxon>
        <taxon>Campylobacterales</taxon>
        <taxon>Campylobacteraceae</taxon>
        <taxon>Campylobacter</taxon>
    </lineage>
</organism>
<evidence type="ECO:0000256" key="1">
    <source>
        <dbReference type="ARBA" id="ARBA00002834"/>
    </source>
</evidence>
<dbReference type="InterPro" id="IPR013785">
    <property type="entry name" value="Aldolase_TIM"/>
</dbReference>
<dbReference type="EC" id="2.8.1.10" evidence="3"/>
<dbReference type="SUPFAM" id="SSF110399">
    <property type="entry name" value="ThiG-like"/>
    <property type="match status" value="1"/>
</dbReference>
<accession>A0ABT8T904</accession>
<dbReference type="InterPro" id="IPR033983">
    <property type="entry name" value="Thiazole_synthase_ThiG"/>
</dbReference>
<dbReference type="Proteomes" id="UP001171111">
    <property type="component" value="Unassembled WGS sequence"/>
</dbReference>
<comment type="function">
    <text evidence="1">Catalyzes the rearrangement of 1-deoxy-D-xylulose 5-phosphate (DXP) to produce the thiazole phosphate moiety of thiamine. Sulfur is provided by the thiocarboxylate moiety of the carrier protein ThiS. In vitro, sulfur can be provided by H(2)S.</text>
</comment>
<keyword evidence="6" id="KW-0704">Schiff base</keyword>
<dbReference type="PANTHER" id="PTHR34266:SF2">
    <property type="entry name" value="THIAZOLE SYNTHASE"/>
    <property type="match status" value="1"/>
</dbReference>
<dbReference type="Pfam" id="PF05690">
    <property type="entry name" value="ThiG"/>
    <property type="match status" value="1"/>
</dbReference>
<dbReference type="EMBL" id="JAULJQ010000007">
    <property type="protein sequence ID" value="MDO2409720.1"/>
    <property type="molecule type" value="Genomic_DNA"/>
</dbReference>
<keyword evidence="5" id="KW-0784">Thiamine biosynthesis</keyword>
<keyword evidence="4 9" id="KW-0808">Transferase</keyword>
<comment type="catalytic activity">
    <reaction evidence="7">
        <text>[ThiS sulfur-carrier protein]-C-terminal-Gly-aminoethanethioate + 2-iminoacetate + 1-deoxy-D-xylulose 5-phosphate = [ThiS sulfur-carrier protein]-C-terminal Gly-Gly + 2-[(2R,5Z)-2-carboxy-4-methylthiazol-5(2H)-ylidene]ethyl phosphate + 2 H2O + H(+)</text>
        <dbReference type="Rhea" id="RHEA:26297"/>
        <dbReference type="Rhea" id="RHEA-COMP:12909"/>
        <dbReference type="Rhea" id="RHEA-COMP:19908"/>
        <dbReference type="ChEBI" id="CHEBI:15377"/>
        <dbReference type="ChEBI" id="CHEBI:15378"/>
        <dbReference type="ChEBI" id="CHEBI:57792"/>
        <dbReference type="ChEBI" id="CHEBI:62899"/>
        <dbReference type="ChEBI" id="CHEBI:77846"/>
        <dbReference type="ChEBI" id="CHEBI:90778"/>
        <dbReference type="ChEBI" id="CHEBI:232372"/>
        <dbReference type="EC" id="2.8.1.10"/>
    </reaction>
</comment>
<keyword evidence="10" id="KW-1185">Reference proteome</keyword>
<name>A0ABT8T904_9BACT</name>
<comment type="caution">
    <text evidence="9">The sequence shown here is derived from an EMBL/GenBank/DDBJ whole genome shotgun (WGS) entry which is preliminary data.</text>
</comment>
<dbReference type="RefSeq" id="WP_302244517.1">
    <property type="nucleotide sequence ID" value="NZ_JAULJQ010000007.1"/>
</dbReference>
<gene>
    <name evidence="9" type="ORF">Q2362_06370</name>
</gene>
<evidence type="ECO:0000313" key="10">
    <source>
        <dbReference type="Proteomes" id="UP001171111"/>
    </source>
</evidence>
<reference evidence="9 10" key="1">
    <citation type="submission" date="2023-06" db="EMBL/GenBank/DDBJ databases">
        <title>Campylobacter magnum sp. nov., isolated from cecal contents of domestic pigs (Sus scrofa domesticus).</title>
        <authorList>
            <person name="Papic B."/>
            <person name="Gruntar I."/>
        </authorList>
    </citation>
    <scope>NUCLEOTIDE SEQUENCE [LARGE SCALE GENOMIC DNA]</scope>
    <source>
        <strain evidence="10">34484-21</strain>
    </source>
</reference>
<dbReference type="Gene3D" id="3.20.20.70">
    <property type="entry name" value="Aldolase class I"/>
    <property type="match status" value="1"/>
</dbReference>
<evidence type="ECO:0000313" key="9">
    <source>
        <dbReference type="EMBL" id="MDO2409720.1"/>
    </source>
</evidence>
<evidence type="ECO:0000256" key="6">
    <source>
        <dbReference type="ARBA" id="ARBA00023270"/>
    </source>
</evidence>
<proteinExistence type="predicted"/>
<evidence type="ECO:0000256" key="5">
    <source>
        <dbReference type="ARBA" id="ARBA00022977"/>
    </source>
</evidence>